<dbReference type="InterPro" id="IPR014710">
    <property type="entry name" value="RmlC-like_jellyroll"/>
</dbReference>
<evidence type="ECO:0000313" key="2">
    <source>
        <dbReference type="Proteomes" id="UP000178227"/>
    </source>
</evidence>
<organism evidence="1 2">
    <name type="scientific">Candidatus Yanofskybacteria bacterium RIFCSPLOWO2_01_FULL_42_49</name>
    <dbReference type="NCBI Taxonomy" id="1802694"/>
    <lineage>
        <taxon>Bacteria</taxon>
        <taxon>Candidatus Yanofskyibacteriota</taxon>
    </lineage>
</organism>
<name>A0A1F8GBM6_9BACT</name>
<evidence type="ECO:0000313" key="1">
    <source>
        <dbReference type="EMBL" id="OGN22126.1"/>
    </source>
</evidence>
<gene>
    <name evidence="1" type="ORF">A2918_03130</name>
</gene>
<proteinExistence type="predicted"/>
<reference evidence="1 2" key="1">
    <citation type="journal article" date="2016" name="Nat. Commun.">
        <title>Thousands of microbial genomes shed light on interconnected biogeochemical processes in an aquifer system.</title>
        <authorList>
            <person name="Anantharaman K."/>
            <person name="Brown C.T."/>
            <person name="Hug L.A."/>
            <person name="Sharon I."/>
            <person name="Castelle C.J."/>
            <person name="Probst A.J."/>
            <person name="Thomas B.C."/>
            <person name="Singh A."/>
            <person name="Wilkins M.J."/>
            <person name="Karaoz U."/>
            <person name="Brodie E.L."/>
            <person name="Williams K.H."/>
            <person name="Hubbard S.S."/>
            <person name="Banfield J.F."/>
        </authorList>
    </citation>
    <scope>NUCLEOTIDE SEQUENCE [LARGE SCALE GENOMIC DNA]</scope>
</reference>
<dbReference type="AlphaFoldDB" id="A0A1F8GBM6"/>
<dbReference type="Proteomes" id="UP000178227">
    <property type="component" value="Unassembled WGS sequence"/>
</dbReference>
<dbReference type="STRING" id="1802694.A2918_03130"/>
<dbReference type="Gene3D" id="2.60.120.10">
    <property type="entry name" value="Jelly Rolls"/>
    <property type="match status" value="1"/>
</dbReference>
<sequence>MIKKIRQSELDKDYIKINKYPISPISVNLKNVVVTKPWGYEYLMFKNNETEIWNLSIKYQRSTSMHCHPNKKTALVVLSGRAQFSTLNESWELMPHDVMIIDKGTFHSTQSLSKEGLVLLEFETPPMKHDLLRLEDKYGRARKGYEEEVDRMMKTTEYPRFLGVKNSKVKNICNNKVCILEIKNKNNLSNYPQKTRTLAVVLSGMVKSKNEEPIYEPPHVLALEELQEAGHFFHNVSLMLIR</sequence>
<dbReference type="SUPFAM" id="SSF51182">
    <property type="entry name" value="RmlC-like cupins"/>
    <property type="match status" value="1"/>
</dbReference>
<comment type="caution">
    <text evidence="1">The sequence shown here is derived from an EMBL/GenBank/DDBJ whole genome shotgun (WGS) entry which is preliminary data.</text>
</comment>
<protein>
    <submittedName>
        <fullName evidence="1">Uncharacterized protein</fullName>
    </submittedName>
</protein>
<accession>A0A1F8GBM6</accession>
<dbReference type="InterPro" id="IPR011051">
    <property type="entry name" value="RmlC_Cupin_sf"/>
</dbReference>
<dbReference type="EMBL" id="MGKI01000014">
    <property type="protein sequence ID" value="OGN22126.1"/>
    <property type="molecule type" value="Genomic_DNA"/>
</dbReference>